<dbReference type="GO" id="GO:0005980">
    <property type="term" value="P:glycogen catabolic process"/>
    <property type="evidence" value="ECO:0007669"/>
    <property type="project" value="TreeGrafter"/>
</dbReference>
<dbReference type="GO" id="GO:0005737">
    <property type="term" value="C:cytoplasm"/>
    <property type="evidence" value="ECO:0007669"/>
    <property type="project" value="TreeGrafter"/>
</dbReference>
<dbReference type="NCBIfam" id="TIGR02093">
    <property type="entry name" value="P_ylase"/>
    <property type="match status" value="1"/>
</dbReference>
<dbReference type="GO" id="GO:0030170">
    <property type="term" value="F:pyridoxal phosphate binding"/>
    <property type="evidence" value="ECO:0007669"/>
    <property type="project" value="InterPro"/>
</dbReference>
<comment type="catalytic activity">
    <reaction evidence="1 9">
        <text>[(1-&gt;4)-alpha-D-glucosyl](n) + phosphate = [(1-&gt;4)-alpha-D-glucosyl](n-1) + alpha-D-glucose 1-phosphate</text>
        <dbReference type="Rhea" id="RHEA:41732"/>
        <dbReference type="Rhea" id="RHEA-COMP:9584"/>
        <dbReference type="Rhea" id="RHEA-COMP:9586"/>
        <dbReference type="ChEBI" id="CHEBI:15444"/>
        <dbReference type="ChEBI" id="CHEBI:43474"/>
        <dbReference type="ChEBI" id="CHEBI:58601"/>
        <dbReference type="EC" id="2.4.1.1"/>
    </reaction>
</comment>
<evidence type="ECO:0000256" key="5">
    <source>
        <dbReference type="ARBA" id="ARBA00022676"/>
    </source>
</evidence>
<dbReference type="PROSITE" id="PS00102">
    <property type="entry name" value="PHOSPHORYLASE"/>
    <property type="match status" value="1"/>
</dbReference>
<keyword evidence="8 9" id="KW-0119">Carbohydrate metabolism</keyword>
<dbReference type="STRING" id="5288.A0A5C5FM70"/>
<evidence type="ECO:0000256" key="4">
    <source>
        <dbReference type="ARBA" id="ARBA00022533"/>
    </source>
</evidence>
<evidence type="ECO:0000256" key="9">
    <source>
        <dbReference type="RuleBase" id="RU000587"/>
    </source>
</evidence>
<dbReference type="InterPro" id="IPR011833">
    <property type="entry name" value="Glycg_phsphrylas"/>
</dbReference>
<evidence type="ECO:0000256" key="7">
    <source>
        <dbReference type="ARBA" id="ARBA00022898"/>
    </source>
</evidence>
<dbReference type="AlphaFoldDB" id="A0A5C5FM70"/>
<dbReference type="InterPro" id="IPR035090">
    <property type="entry name" value="Pyridoxal_P_attach_site"/>
</dbReference>
<dbReference type="PANTHER" id="PTHR11468">
    <property type="entry name" value="GLYCOGEN PHOSPHORYLASE"/>
    <property type="match status" value="1"/>
</dbReference>
<sequence>AGDYEAAVREAEEASRISAVLYPSENHDAGKSLRLQQQYFWVAASLHDICRRFRKLREPWTAFPDYNAIQLNDTHPTLAIPEFMRILVDEEGQDWDTAWDITKRTFAYTNHTVLPEALEKWAVPLVEWLLPRHMQIIYDINLFFLESVEAKFPGDRARLARMSLIEEGFPKRVRMAHLAVIGSHKVNGVAELHSDLVKTQLFPDFVEFFGKDLFTNVTNGITARRWLYQCNPSLSALITKALGSEKWVTHLDDLEKLQKFAKDKKFQKEWAAAKQVNRNRLCDYIEATTGIKVNHKALIDVQVKRIHEYKRQSLNILGVIYRYLQLKKMSPAERKRVVPRLSVFGGKAAPGYYMAKLIIRLINAVSKVLKADTEISEYLSVAFLADYSVSLAEIIIPASDISEHISTAGTEASGTSNMKFLLNGGLLLGTVDGANIELGEAAGEENCFFFGALTPDVPELRLRHQAGQAQYPAELLEVVDALRSGMFSHGEGDIFEPLLSTIFQGDYYLISDDFLSYLEAQRMVDEAYVDQQSWVEKCINTTARMGRFSSDRAVMQYADEIWNVEPVAVRD</sequence>
<keyword evidence="11" id="KW-1185">Reference proteome</keyword>
<evidence type="ECO:0000256" key="6">
    <source>
        <dbReference type="ARBA" id="ARBA00022679"/>
    </source>
</evidence>
<evidence type="ECO:0000256" key="1">
    <source>
        <dbReference type="ARBA" id="ARBA00001275"/>
    </source>
</evidence>
<reference evidence="10 11" key="1">
    <citation type="submission" date="2019-03" db="EMBL/GenBank/DDBJ databases">
        <title>Rhodosporidium diobovatum UCD-FST 08-225 genome sequencing, assembly, and annotation.</title>
        <authorList>
            <person name="Fakankun I.U."/>
            <person name="Fristensky B."/>
            <person name="Levin D.B."/>
        </authorList>
    </citation>
    <scope>NUCLEOTIDE SEQUENCE [LARGE SCALE GENOMIC DNA]</scope>
    <source>
        <strain evidence="10 11">UCD-FST 08-225</strain>
    </source>
</reference>
<keyword evidence="6 9" id="KW-0808">Transferase</keyword>
<name>A0A5C5FM70_9BASI</name>
<proteinExistence type="inferred from homology"/>
<dbReference type="EMBL" id="SOZI01000301">
    <property type="protein sequence ID" value="TNY16931.1"/>
    <property type="molecule type" value="Genomic_DNA"/>
</dbReference>
<gene>
    <name evidence="10" type="ORF">DMC30DRAFT_357855</name>
</gene>
<dbReference type="GO" id="GO:0008184">
    <property type="term" value="F:glycogen phosphorylase activity"/>
    <property type="evidence" value="ECO:0007669"/>
    <property type="project" value="InterPro"/>
</dbReference>
<evidence type="ECO:0000256" key="8">
    <source>
        <dbReference type="ARBA" id="ARBA00023277"/>
    </source>
</evidence>
<dbReference type="Pfam" id="PF00343">
    <property type="entry name" value="Phosphorylase"/>
    <property type="match status" value="1"/>
</dbReference>
<comment type="cofactor">
    <cofactor evidence="2 9">
        <name>pyridoxal 5'-phosphate</name>
        <dbReference type="ChEBI" id="CHEBI:597326"/>
    </cofactor>
</comment>
<dbReference type="PANTHER" id="PTHR11468:SF3">
    <property type="entry name" value="GLYCOGEN PHOSPHORYLASE, LIVER FORM"/>
    <property type="match status" value="1"/>
</dbReference>
<comment type="caution">
    <text evidence="10">The sequence shown here is derived from an EMBL/GenBank/DDBJ whole genome shotgun (WGS) entry which is preliminary data.</text>
</comment>
<keyword evidence="7 9" id="KW-0663">Pyridoxal phosphate</keyword>
<organism evidence="10 11">
    <name type="scientific">Rhodotorula diobovata</name>
    <dbReference type="NCBI Taxonomy" id="5288"/>
    <lineage>
        <taxon>Eukaryota</taxon>
        <taxon>Fungi</taxon>
        <taxon>Dikarya</taxon>
        <taxon>Basidiomycota</taxon>
        <taxon>Pucciniomycotina</taxon>
        <taxon>Microbotryomycetes</taxon>
        <taxon>Sporidiobolales</taxon>
        <taxon>Sporidiobolaceae</taxon>
        <taxon>Rhodotorula</taxon>
    </lineage>
</organism>
<dbReference type="OrthoDB" id="9215500at2759"/>
<dbReference type="Proteomes" id="UP000311382">
    <property type="component" value="Unassembled WGS sequence"/>
</dbReference>
<keyword evidence="5 9" id="KW-0328">Glycosyltransferase</keyword>
<feature type="non-terminal residue" evidence="10">
    <location>
        <position position="1"/>
    </location>
</feature>
<protein>
    <recommendedName>
        <fullName evidence="9">Alpha-1,4 glucan phosphorylase</fullName>
        <ecNumber evidence="9">2.4.1.1</ecNumber>
    </recommendedName>
</protein>
<evidence type="ECO:0000313" key="10">
    <source>
        <dbReference type="EMBL" id="TNY16931.1"/>
    </source>
</evidence>
<comment type="similarity">
    <text evidence="3 9">Belongs to the glycogen phosphorylase family.</text>
</comment>
<dbReference type="Gene3D" id="3.40.50.2000">
    <property type="entry name" value="Glycogen Phosphorylase B"/>
    <property type="match status" value="2"/>
</dbReference>
<dbReference type="InterPro" id="IPR000811">
    <property type="entry name" value="Glyco_trans_35"/>
</dbReference>
<evidence type="ECO:0000313" key="11">
    <source>
        <dbReference type="Proteomes" id="UP000311382"/>
    </source>
</evidence>
<evidence type="ECO:0000256" key="2">
    <source>
        <dbReference type="ARBA" id="ARBA00001933"/>
    </source>
</evidence>
<comment type="function">
    <text evidence="9">Allosteric enzyme that catalyzes the rate-limiting step in glycogen catabolism, the phosphorolytic cleavage of glycogen to produce glucose-1-phosphate, and plays a central role in maintaining cellular and organismal glucose homeostasis.</text>
</comment>
<dbReference type="SUPFAM" id="SSF53756">
    <property type="entry name" value="UDP-Glycosyltransferase/glycogen phosphorylase"/>
    <property type="match status" value="1"/>
</dbReference>
<dbReference type="FunFam" id="3.40.50.2000:FF:000003">
    <property type="entry name" value="Alpha-1,4 glucan phosphorylase"/>
    <property type="match status" value="1"/>
</dbReference>
<keyword evidence="4" id="KW-0021">Allosteric enzyme</keyword>
<dbReference type="EC" id="2.4.1.1" evidence="9"/>
<accession>A0A5C5FM70</accession>
<evidence type="ECO:0000256" key="3">
    <source>
        <dbReference type="ARBA" id="ARBA00006047"/>
    </source>
</evidence>